<gene>
    <name evidence="3" type="ORF">N803_14150</name>
</gene>
<accession>A0A0A0JJF4</accession>
<dbReference type="eggNOG" id="COG0343">
    <property type="taxonomic scope" value="Bacteria"/>
</dbReference>
<dbReference type="InterPro" id="IPR049251">
    <property type="entry name" value="DUF6884"/>
</dbReference>
<dbReference type="RefSeq" id="WP_211253496.1">
    <property type="nucleotide sequence ID" value="NZ_AVPK01000005.1"/>
</dbReference>
<dbReference type="Pfam" id="PF21818">
    <property type="entry name" value="DUF6884"/>
    <property type="match status" value="1"/>
</dbReference>
<keyword evidence="4" id="KW-1185">Reference proteome</keyword>
<evidence type="ECO:0000313" key="4">
    <source>
        <dbReference type="Proteomes" id="UP000030011"/>
    </source>
</evidence>
<dbReference type="STRING" id="1385521.N803_14150"/>
<proteinExistence type="predicted"/>
<name>A0A0A0JJF4_9MICO</name>
<sequence>MRFTLDGESFELTREQVHLRLQGHAPEPIQQYWVEVEGTRWPPKQVISLATGVADRQRFQSQSARLWLQRLGFTVGGGNGSQEASRPLVRRQSAERVAQKVVDVPTSHVDRPTDVVLIGCVKSKLDQGAAAKDLYISDYFLKMRAYAEASHRPWFILSAEHGLLAPNQWVEPYERYLPDTSREYRIAWAENVVRDLEASEGPLADVVIEVHAGAAYVESITAPLSRRGAVIIDPLQGLQFGKRLSWYSQRATGRGIQAEPDADMLRDVARARPLREILDGKGAGIRAPGMYSWYVDAEGATDLSHGLGQHVEPGLIYAGLAGATRRSGAPSSNTLWGRIATMHLGKKQQFSTLRRSLGSILAHADGVAAIDEIRLTAWMLDHLRVITVPTADADTLDELETVILSELDPPLNLAKVPRTPLRVRLSELRKQYG</sequence>
<feature type="domain" description="DUF6884" evidence="2">
    <location>
        <begin position="115"/>
        <end position="249"/>
    </location>
</feature>
<dbReference type="InterPro" id="IPR049311">
    <property type="entry name" value="GIY_YIG_cat"/>
</dbReference>
<reference evidence="3 4" key="1">
    <citation type="submission" date="2013-08" db="EMBL/GenBank/DDBJ databases">
        <title>The genome sequence of Knoellia subterranea.</title>
        <authorList>
            <person name="Zhu W."/>
            <person name="Wang G."/>
        </authorList>
    </citation>
    <scope>NUCLEOTIDE SEQUENCE [LARGE SCALE GENOMIC DNA]</scope>
    <source>
        <strain evidence="3 4">KCTC 19937</strain>
    </source>
</reference>
<dbReference type="Proteomes" id="UP000030011">
    <property type="component" value="Unassembled WGS sequence"/>
</dbReference>
<evidence type="ECO:0000259" key="2">
    <source>
        <dbReference type="Pfam" id="PF21818"/>
    </source>
</evidence>
<protein>
    <submittedName>
        <fullName evidence="3">Uncharacterized protein</fullName>
    </submittedName>
</protein>
<organism evidence="3 4">
    <name type="scientific">Knoellia subterranea KCTC 19937</name>
    <dbReference type="NCBI Taxonomy" id="1385521"/>
    <lineage>
        <taxon>Bacteria</taxon>
        <taxon>Bacillati</taxon>
        <taxon>Actinomycetota</taxon>
        <taxon>Actinomycetes</taxon>
        <taxon>Micrococcales</taxon>
        <taxon>Intrasporangiaceae</taxon>
        <taxon>Knoellia</taxon>
    </lineage>
</organism>
<feature type="domain" description="GIY-YIG catalytic" evidence="1">
    <location>
        <begin position="310"/>
        <end position="431"/>
    </location>
</feature>
<evidence type="ECO:0000313" key="3">
    <source>
        <dbReference type="EMBL" id="KGN37505.1"/>
    </source>
</evidence>
<dbReference type="Pfam" id="PF20815">
    <property type="entry name" value="GIY_YIG_2"/>
    <property type="match status" value="1"/>
</dbReference>
<dbReference type="eggNOG" id="COG1598">
    <property type="taxonomic scope" value="Bacteria"/>
</dbReference>
<dbReference type="AlphaFoldDB" id="A0A0A0JJF4"/>
<dbReference type="EMBL" id="AVPK01000005">
    <property type="protein sequence ID" value="KGN37505.1"/>
    <property type="molecule type" value="Genomic_DNA"/>
</dbReference>
<evidence type="ECO:0000259" key="1">
    <source>
        <dbReference type="Pfam" id="PF20815"/>
    </source>
</evidence>
<comment type="caution">
    <text evidence="3">The sequence shown here is derived from an EMBL/GenBank/DDBJ whole genome shotgun (WGS) entry which is preliminary data.</text>
</comment>